<dbReference type="RefSeq" id="WP_303762468.1">
    <property type="nucleotide sequence ID" value="NZ_JABZGR010000001.1"/>
</dbReference>
<organism evidence="1 2">
    <name type="scientific">Alloprevotella tannerae</name>
    <dbReference type="NCBI Taxonomy" id="76122"/>
    <lineage>
        <taxon>Bacteria</taxon>
        <taxon>Pseudomonadati</taxon>
        <taxon>Bacteroidota</taxon>
        <taxon>Bacteroidia</taxon>
        <taxon>Bacteroidales</taxon>
        <taxon>Prevotellaceae</taxon>
        <taxon>Alloprevotella</taxon>
    </lineage>
</organism>
<evidence type="ECO:0000313" key="1">
    <source>
        <dbReference type="EMBL" id="MBF0969511.1"/>
    </source>
</evidence>
<gene>
    <name evidence="1" type="ORF">HXK21_00500</name>
</gene>
<comment type="caution">
    <text evidence="1">The sequence shown here is derived from an EMBL/GenBank/DDBJ whole genome shotgun (WGS) entry which is preliminary data.</text>
</comment>
<dbReference type="Proteomes" id="UP000704068">
    <property type="component" value="Unassembled WGS sequence"/>
</dbReference>
<proteinExistence type="predicted"/>
<dbReference type="EMBL" id="JABZGR010000001">
    <property type="protein sequence ID" value="MBF0969511.1"/>
    <property type="molecule type" value="Genomic_DNA"/>
</dbReference>
<evidence type="ECO:0000313" key="2">
    <source>
        <dbReference type="Proteomes" id="UP000704068"/>
    </source>
</evidence>
<accession>A0A929RWD1</accession>
<reference evidence="1" key="1">
    <citation type="submission" date="2020-04" db="EMBL/GenBank/DDBJ databases">
        <title>Deep metagenomics examines the oral microbiome during advanced dental caries in children, revealing novel taxa and co-occurrences with host molecules.</title>
        <authorList>
            <person name="Baker J.L."/>
            <person name="Morton J.T."/>
            <person name="Dinis M."/>
            <person name="Alvarez R."/>
            <person name="Tran N.C."/>
            <person name="Knight R."/>
            <person name="Edlund A."/>
        </authorList>
    </citation>
    <scope>NUCLEOTIDE SEQUENCE</scope>
    <source>
        <strain evidence="1">JCVI_34_bin.1</strain>
    </source>
</reference>
<protein>
    <submittedName>
        <fullName evidence="1">Uncharacterized protein</fullName>
    </submittedName>
</protein>
<dbReference type="AlphaFoldDB" id="A0A929RWD1"/>
<name>A0A929RWD1_9BACT</name>
<sequence>MKALQKRISDDLRHLQNLQETYRNKAGWIVESANHVNVGDGNGLNGTAFAVKSPMTCCNAMVWESEKEAEKQGVDYYLIDGKGEPIYMKITNAYNFYTREVEKTKKLLVFISQKTCNINGEGF</sequence>